<evidence type="ECO:0000259" key="4">
    <source>
        <dbReference type="SMART" id="SM01360"/>
    </source>
</evidence>
<dbReference type="STRING" id="578942.SAMN05216289_13620"/>
<dbReference type="InterPro" id="IPR002890">
    <property type="entry name" value="MG2"/>
</dbReference>
<comment type="similarity">
    <text evidence="1">Belongs to the protease inhibitor I39 (alpha-2-macroglobulin) family. Bacterial alpha-2-macroglobulin subfamily.</text>
</comment>
<dbReference type="InterPro" id="IPR041246">
    <property type="entry name" value="Bact_MG10"/>
</dbReference>
<dbReference type="SMART" id="SM01360">
    <property type="entry name" value="A2M"/>
    <property type="match status" value="1"/>
</dbReference>
<dbReference type="Pfam" id="PF00207">
    <property type="entry name" value="A2M"/>
    <property type="match status" value="1"/>
</dbReference>
<dbReference type="Proteomes" id="UP000198575">
    <property type="component" value="Unassembled WGS sequence"/>
</dbReference>
<feature type="chain" id="PRO_5011470460" evidence="2">
    <location>
        <begin position="23"/>
        <end position="1905"/>
    </location>
</feature>
<evidence type="ECO:0000256" key="1">
    <source>
        <dbReference type="ARBA" id="ARBA00010556"/>
    </source>
</evidence>
<feature type="domain" description="Alpha-2-macroglobulin" evidence="4">
    <location>
        <begin position="1214"/>
        <end position="1303"/>
    </location>
</feature>
<dbReference type="InterPro" id="IPR001599">
    <property type="entry name" value="Macroglobln_a2"/>
</dbReference>
<dbReference type="Pfam" id="PF01835">
    <property type="entry name" value="MG2"/>
    <property type="match status" value="1"/>
</dbReference>
<name>A0A1I5AE32_9GAMM</name>
<dbReference type="GO" id="GO:0004866">
    <property type="term" value="F:endopeptidase inhibitor activity"/>
    <property type="evidence" value="ECO:0007669"/>
    <property type="project" value="InterPro"/>
</dbReference>
<dbReference type="PANTHER" id="PTHR40094">
    <property type="entry name" value="ALPHA-2-MACROGLOBULIN HOMOLOG"/>
    <property type="match status" value="1"/>
</dbReference>
<dbReference type="RefSeq" id="WP_175498172.1">
    <property type="nucleotide sequence ID" value="NZ_FOVF01000036.1"/>
</dbReference>
<dbReference type="Gene3D" id="2.60.40.1930">
    <property type="match status" value="1"/>
</dbReference>
<evidence type="ECO:0000259" key="3">
    <source>
        <dbReference type="SMART" id="SM01359"/>
    </source>
</evidence>
<feature type="signal peptide" evidence="2">
    <location>
        <begin position="1"/>
        <end position="22"/>
    </location>
</feature>
<evidence type="ECO:0000313" key="6">
    <source>
        <dbReference type="Proteomes" id="UP000198575"/>
    </source>
</evidence>
<dbReference type="Pfam" id="PF17973">
    <property type="entry name" value="bMG10"/>
    <property type="match status" value="1"/>
</dbReference>
<proteinExistence type="inferred from homology"/>
<organism evidence="5 6">
    <name type="scientific">Dokdonella immobilis</name>
    <dbReference type="NCBI Taxonomy" id="578942"/>
    <lineage>
        <taxon>Bacteria</taxon>
        <taxon>Pseudomonadati</taxon>
        <taxon>Pseudomonadota</taxon>
        <taxon>Gammaproteobacteria</taxon>
        <taxon>Lysobacterales</taxon>
        <taxon>Rhodanobacteraceae</taxon>
        <taxon>Dokdonella</taxon>
    </lineage>
</organism>
<dbReference type="SMART" id="SM01359">
    <property type="entry name" value="A2M_N_2"/>
    <property type="match status" value="1"/>
</dbReference>
<evidence type="ECO:0000313" key="5">
    <source>
        <dbReference type="EMBL" id="SFN60683.1"/>
    </source>
</evidence>
<accession>A0A1I5AE32</accession>
<evidence type="ECO:0000256" key="2">
    <source>
        <dbReference type="SAM" id="SignalP"/>
    </source>
</evidence>
<protein>
    <submittedName>
        <fullName evidence="5">Uncharacterized conserved protein YfaS, alpha-2-macroglobulin family</fullName>
    </submittedName>
</protein>
<dbReference type="InterPro" id="IPR011625">
    <property type="entry name" value="A2M_N_BRD"/>
</dbReference>
<keyword evidence="2" id="KW-0732">Signal</keyword>
<keyword evidence="6" id="KW-1185">Reference proteome</keyword>
<dbReference type="EMBL" id="FOVF01000036">
    <property type="protein sequence ID" value="SFN60683.1"/>
    <property type="molecule type" value="Genomic_DNA"/>
</dbReference>
<dbReference type="PANTHER" id="PTHR40094:SF1">
    <property type="entry name" value="UBIQUITIN DOMAIN-CONTAINING PROTEIN"/>
    <property type="match status" value="1"/>
</dbReference>
<sequence>MSKTRWIAALLTCALACLQTSASEPPAPTITEVNAGSSFLQVTFSEPMLTWLGSGSPSAIVVTPPIDCSWAWTDDTLLTCHQEQGAALEQATRYRLSIRGGLWSQQGREIARQDRVFDTERPSIPEGGAVIDHWEAGVPVINIWVSVPVSAMALSTALILAEDDQQVPFKLIPLTESREIPIAEESRLWRIDYRPTDSKSHALSLRIKPGLRSSKGPLPGLQDEILLRAGVNEVFGLRYVACGDGYQEGRSSSSSAVPQFRPHFVAATSDSSQEVAIACPAGQPISLGFSQPLSTDANEWLRSHLPRGLRYEAAAKGIPSRWSGKPVTELGRPAAIASLVSDAPNSLLSFDLPSSLVSAEGARILRPHRIAVTSTDFIPSLAVESPRLLLLPGSRPPPMISMVNMPALNVDIREIGGREFGSRSATLAESTRNMAVRLSPPLPLADIARHGGLVDGKLDLPSRLYYSPTSYAIAYAAFNVTTARTRDQALVWVTHWSGATAVADAKVELLRLTGPNSSSVVATARTGDDGVAQFDLSGLGKDAARGYSLVRVTRRGQRAVMPFSSPLGKTWLDPGEPFVDVLRDGEVAEWGVSDRPLYRPGDFVRYRVWIRQRNGNHLRPLPNAGPFKLRLTRRGDTTAITTFDATLDAFGSFAGSLTLPKSIHDGDYCLSPNLAYVDDALGYSDHALGACFRVTSYHANALWAALKTDRPILLENQPVQLDAEAGYYSGGPAVGARTEFRSLLSPMRLERAYPRFAGYTFIDPFQDTAGDAGESLIDAEPVLESIDRDGHAQRTLMLRAPDTTRAGQEPRRQPIPFGKLDLSAGVSISPSIRTVATTALIFSRYPRFVGLMVTPAVLGPDRDPELEAIVIKATGESTEHASVDVDIEERIDDDNAEEPRFRAVAHCRVEAGQPTHCPFRPRHSGIYRFVARSGDAAPSSIDRYAWLEGSRPAPDTEGAASLTTLDPHPALGSTIDLDLRQPFAKARVLVSIEHARVLKHWTVDVDSELTRIPLTIDRSWVPGVTIKAVVLDAADEAFGPRAFEGALVEIASLEIHPSGAPAPTPVVINTDRTEVRPGDRIQVHLHNPRAESVQVTLGVVDDAVRALAPALADAMNPAGDAWLGRLDRWDRPFWFGLGAWERQPGRQSGFPLSEVFVPGYQFALGERLDTKVVSGSTPQPADLFDMGVGMERSRGRIASEVSSSAALRRTISESPFWQSDIVMKPGADRSFDIRLPDNLTRWRILAWANDDADAFTLTEATVSASLPIEVRSDGPARVFVGDRATLRASIRARRDDVHIDARLQAEGAGVDAARRWNGTLAANAQQSITLVANPSEAGRIEVSATASGNGDEHGVVAAIEVSPTLRHETLPVAGWIPEGGMRLKLPTIPAAAIDPNIRVMTSRSTAALVRTWAVGLRDDAHPYWGPMLGRAIAAAVAIRYGFADSDWPDAREVIDTTLQNARKYQDHDGNFHFLAVDDERNHRPPNLMLTTYSIQGLNFLESLGYGVSADIVKSARSALATRLNDQQLVERIGADRFVAEEVAFAASVTGAVPIGTLDALWSAHDRLSWSGRARLARILSTRLLKTTETHALVDALRHAGPSRGMSRSIGAGSDPEWPFETAMLDQCVVLDTLRDLDHAEDAAGLRAEYQRGFMDLYSGGEPAMDSQTRAQCLMVFSNPSLAPSPTDASIHVEMSMPGASTRLEIAHGQSMTTWSHALSRKPSELTARTDADASDPISLVAEVGYDIDARASAPAAVGFQLERHYSVIRGHAWKEISASSVREGEWVRVTLRLSTSRLRYFVAISDDLPGGLRAVDLELASGADLELPKGSNGGSPWFAERDVDDRHARFFSEQVLPGVHEIHYYARATHAGRYAALPAVGELMYGSASVSRTASATISVAPARP</sequence>
<feature type="domain" description="Alpha-2-macroglobulin bait region" evidence="3">
    <location>
        <begin position="960"/>
        <end position="1107"/>
    </location>
</feature>
<reference evidence="5 6" key="1">
    <citation type="submission" date="2016-10" db="EMBL/GenBank/DDBJ databases">
        <authorList>
            <person name="de Groot N.N."/>
        </authorList>
    </citation>
    <scope>NUCLEOTIDE SEQUENCE [LARGE SCALE GENOMIC DNA]</scope>
    <source>
        <strain evidence="5 6">CGMCC 1.7659</strain>
    </source>
</reference>
<dbReference type="Pfam" id="PF07703">
    <property type="entry name" value="A2M_BRD"/>
    <property type="match status" value="1"/>
</dbReference>
<dbReference type="InterPro" id="IPR051802">
    <property type="entry name" value="YfhM-like"/>
</dbReference>
<gene>
    <name evidence="5" type="ORF">SAMN05216289_13620</name>
</gene>